<gene>
    <name evidence="2" type="ORF">DIU77_001545</name>
    <name evidence="3" type="ORF">DIU77_11280</name>
</gene>
<feature type="transmembrane region" description="Helical" evidence="1">
    <location>
        <begin position="114"/>
        <end position="133"/>
    </location>
</feature>
<feature type="transmembrane region" description="Helical" evidence="1">
    <location>
        <begin position="82"/>
        <end position="102"/>
    </location>
</feature>
<reference evidence="2" key="2">
    <citation type="submission" date="2018-05" db="EMBL/GenBank/DDBJ databases">
        <authorList>
            <person name="Moura L."/>
            <person name="Setubal J.C."/>
        </authorList>
    </citation>
    <scope>NUCLEOTIDE SEQUENCE</scope>
    <source>
        <strain evidence="2">ZC4RG45</strain>
    </source>
</reference>
<evidence type="ECO:0000313" key="2">
    <source>
        <dbReference type="EMBL" id="MFO7190917.1"/>
    </source>
</evidence>
<proteinExistence type="predicted"/>
<dbReference type="Proteomes" id="UP000249324">
    <property type="component" value="Unassembled WGS sequence"/>
</dbReference>
<reference evidence="2 4" key="3">
    <citation type="journal article" date="2021" name="BMC Genomics">
        <title>Genome-resolved metagenome and metatranscriptome analyses of thermophilic composting reveal key bacterial players and their metabolic interactions.</title>
        <authorList>
            <person name="Braga L.P.P."/>
            <person name="Pereira R.V."/>
            <person name="Martins L.F."/>
            <person name="Moura L.M.S."/>
            <person name="Sanchez F.B."/>
            <person name="Patane J.S.L."/>
            <person name="da Silva A.M."/>
            <person name="Setubal J.C."/>
        </authorList>
    </citation>
    <scope>NUCLEOTIDE SEQUENCE [LARGE SCALE GENOMIC DNA]</scope>
    <source>
        <strain evidence="2">ZC4RG45</strain>
    </source>
</reference>
<dbReference type="EMBL" id="QGUI01000413">
    <property type="protein sequence ID" value="PZM96145.1"/>
    <property type="molecule type" value="Genomic_DNA"/>
</dbReference>
<name>A0A2W4JDU3_9PSEU</name>
<accession>A0A2W4JDU3</accession>
<protein>
    <submittedName>
        <fullName evidence="3">Uncharacterized protein</fullName>
    </submittedName>
</protein>
<keyword evidence="1" id="KW-0812">Transmembrane</keyword>
<keyword evidence="1" id="KW-0472">Membrane</keyword>
<reference evidence="2" key="4">
    <citation type="submission" date="2023-08" db="EMBL/GenBank/DDBJ databases">
        <authorList>
            <person name="Guima S.E.S."/>
            <person name="Martins L.F."/>
            <person name="Silva A.M."/>
            <person name="Setubal J.C."/>
        </authorList>
    </citation>
    <scope>NUCLEOTIDE SEQUENCE</scope>
    <source>
        <strain evidence="2">ZC4RG45</strain>
    </source>
</reference>
<evidence type="ECO:0000256" key="1">
    <source>
        <dbReference type="SAM" id="Phobius"/>
    </source>
</evidence>
<reference evidence="3" key="1">
    <citation type="submission" date="2018-05" db="EMBL/GenBank/DDBJ databases">
        <authorList>
            <person name="Lanie J.A."/>
            <person name="Ng W.-L."/>
            <person name="Kazmierczak K.M."/>
            <person name="Andrzejewski T.M."/>
            <person name="Davidsen T.M."/>
            <person name="Wayne K.J."/>
            <person name="Tettelin H."/>
            <person name="Glass J.I."/>
            <person name="Rusch D."/>
            <person name="Podicherti R."/>
            <person name="Tsui H.-C.T."/>
            <person name="Winkler M.E."/>
        </authorList>
    </citation>
    <scope>NUCLEOTIDE SEQUENCE</scope>
    <source>
        <strain evidence="3">ZC4RG45</strain>
    </source>
</reference>
<comment type="caution">
    <text evidence="3">The sequence shown here is derived from an EMBL/GenBank/DDBJ whole genome shotgun (WGS) entry which is preliminary data.</text>
</comment>
<dbReference type="EMBL" id="QGUI02000008">
    <property type="protein sequence ID" value="MFO7190917.1"/>
    <property type="molecule type" value="Genomic_DNA"/>
</dbReference>
<dbReference type="STRING" id="1111738.GCA_000427905_01031"/>
<sequence>MENHAAEANELELGELLPRAMRRDSVLEGTGAAPSARPQHVGGRIVLAVTTLIVGNAVLSAAIAAIAVVAKSSVSLASPLDFFAAFALTFPLSALVAGLVWIGSTQRLPAFELATFWVVGVIGVTYLAGLVGIDDAVMAEMVASAQSLGDSWFTQTFGITGEYLSYYTWVPFLGGIVTGYVTGAICVRLARVNRES</sequence>
<organism evidence="3">
    <name type="scientific">Thermocrispum agreste</name>
    <dbReference type="NCBI Taxonomy" id="37925"/>
    <lineage>
        <taxon>Bacteria</taxon>
        <taxon>Bacillati</taxon>
        <taxon>Actinomycetota</taxon>
        <taxon>Actinomycetes</taxon>
        <taxon>Pseudonocardiales</taxon>
        <taxon>Pseudonocardiaceae</taxon>
        <taxon>Thermocrispum</taxon>
    </lineage>
</organism>
<dbReference type="AlphaFoldDB" id="A0A2W4JDU3"/>
<feature type="transmembrane region" description="Helical" evidence="1">
    <location>
        <begin position="45"/>
        <end position="70"/>
    </location>
</feature>
<evidence type="ECO:0000313" key="3">
    <source>
        <dbReference type="EMBL" id="PZM96145.1"/>
    </source>
</evidence>
<evidence type="ECO:0000313" key="4">
    <source>
        <dbReference type="Proteomes" id="UP000249324"/>
    </source>
</evidence>
<keyword evidence="1" id="KW-1133">Transmembrane helix</keyword>
<feature type="transmembrane region" description="Helical" evidence="1">
    <location>
        <begin position="166"/>
        <end position="190"/>
    </location>
</feature>